<keyword evidence="6" id="KW-1185">Reference proteome</keyword>
<dbReference type="AlphaFoldDB" id="A0A075K3Q8"/>
<dbReference type="InterPro" id="IPR000524">
    <property type="entry name" value="Tscrpt_reg_HTH_GntR"/>
</dbReference>
<dbReference type="PATRIC" id="fig|1217721.7.peg.3511"/>
<dbReference type="STRING" id="1217721.HY57_17095"/>
<dbReference type="SMART" id="SM00895">
    <property type="entry name" value="FCD"/>
    <property type="match status" value="1"/>
</dbReference>
<evidence type="ECO:0000256" key="3">
    <source>
        <dbReference type="ARBA" id="ARBA00023163"/>
    </source>
</evidence>
<gene>
    <name evidence="5" type="ORF">HY57_17095</name>
</gene>
<dbReference type="Gene3D" id="1.10.10.10">
    <property type="entry name" value="Winged helix-like DNA-binding domain superfamily/Winged helix DNA-binding domain"/>
    <property type="match status" value="1"/>
</dbReference>
<evidence type="ECO:0000313" key="6">
    <source>
        <dbReference type="Proteomes" id="UP000027987"/>
    </source>
</evidence>
<dbReference type="PRINTS" id="PR00035">
    <property type="entry name" value="HTHGNTR"/>
</dbReference>
<dbReference type="PANTHER" id="PTHR43537:SF24">
    <property type="entry name" value="GLUCONATE OPERON TRANSCRIPTIONAL REPRESSOR"/>
    <property type="match status" value="1"/>
</dbReference>
<reference evidence="5 6" key="1">
    <citation type="submission" date="2014-07" db="EMBL/GenBank/DDBJ databases">
        <title>Complete Genome Sequence of Dyella japonica Strain A8 Isolated from Malaysian Tropical Soil.</title>
        <authorList>
            <person name="Hui R.K.H."/>
            <person name="Chen J.-W."/>
            <person name="Chan K.-G."/>
            <person name="Leung F.C.C."/>
        </authorList>
    </citation>
    <scope>NUCLEOTIDE SEQUENCE [LARGE SCALE GENOMIC DNA]</scope>
    <source>
        <strain evidence="5 6">A8</strain>
    </source>
</reference>
<dbReference type="HOGENOM" id="CLU_017584_5_4_6"/>
<dbReference type="Pfam" id="PF07729">
    <property type="entry name" value="FCD"/>
    <property type="match status" value="1"/>
</dbReference>
<dbReference type="SUPFAM" id="SSF48008">
    <property type="entry name" value="GntR ligand-binding domain-like"/>
    <property type="match status" value="1"/>
</dbReference>
<accession>A0A075K3Q8</accession>
<dbReference type="GO" id="GO:0003677">
    <property type="term" value="F:DNA binding"/>
    <property type="evidence" value="ECO:0007669"/>
    <property type="project" value="UniProtKB-KW"/>
</dbReference>
<feature type="domain" description="HTH gntR-type" evidence="4">
    <location>
        <begin position="1"/>
        <end position="67"/>
    </location>
</feature>
<dbReference type="GO" id="GO:0003700">
    <property type="term" value="F:DNA-binding transcription factor activity"/>
    <property type="evidence" value="ECO:0007669"/>
    <property type="project" value="InterPro"/>
</dbReference>
<dbReference type="PROSITE" id="PS50949">
    <property type="entry name" value="HTH_GNTR"/>
    <property type="match status" value="1"/>
</dbReference>
<dbReference type="InterPro" id="IPR036390">
    <property type="entry name" value="WH_DNA-bd_sf"/>
</dbReference>
<keyword evidence="3" id="KW-0804">Transcription</keyword>
<evidence type="ECO:0000313" key="5">
    <source>
        <dbReference type="EMBL" id="AIF48834.1"/>
    </source>
</evidence>
<sequence>MTPETIASQLRGELMSGLLRPGADLSQVELAQRFGVSRIPIRDALRILAGEGLIEIAANRGARAISLTPAEVREIYDLRILLEGDCLRRAAAVMTPAALEEIDRVRLKSDLDAGGPDWADGDWAFHRAIYQLAGRQRQLAMIEALRRTCVLFVSAYATMPAKKPRWLGEHGAMVKHLRRGDTEQALQVLEGHLDGAAKHLLAHMKASPG</sequence>
<dbReference type="CDD" id="cd07377">
    <property type="entry name" value="WHTH_GntR"/>
    <property type="match status" value="1"/>
</dbReference>
<dbReference type="InterPro" id="IPR011711">
    <property type="entry name" value="GntR_C"/>
</dbReference>
<keyword evidence="2" id="KW-0238">DNA-binding</keyword>
<dbReference type="InterPro" id="IPR036388">
    <property type="entry name" value="WH-like_DNA-bd_sf"/>
</dbReference>
<dbReference type="Gene3D" id="1.20.120.530">
    <property type="entry name" value="GntR ligand-binding domain-like"/>
    <property type="match status" value="1"/>
</dbReference>
<organism evidence="5 6">
    <name type="scientific">Dyella japonica A8</name>
    <dbReference type="NCBI Taxonomy" id="1217721"/>
    <lineage>
        <taxon>Bacteria</taxon>
        <taxon>Pseudomonadati</taxon>
        <taxon>Pseudomonadota</taxon>
        <taxon>Gammaproteobacteria</taxon>
        <taxon>Lysobacterales</taxon>
        <taxon>Rhodanobacteraceae</taxon>
        <taxon>Dyella</taxon>
    </lineage>
</organism>
<evidence type="ECO:0000256" key="1">
    <source>
        <dbReference type="ARBA" id="ARBA00023015"/>
    </source>
</evidence>
<protein>
    <recommendedName>
        <fullName evidence="4">HTH gntR-type domain-containing protein</fullName>
    </recommendedName>
</protein>
<evidence type="ECO:0000259" key="4">
    <source>
        <dbReference type="PROSITE" id="PS50949"/>
    </source>
</evidence>
<evidence type="ECO:0000256" key="2">
    <source>
        <dbReference type="ARBA" id="ARBA00023125"/>
    </source>
</evidence>
<dbReference type="KEGG" id="dja:HY57_17095"/>
<dbReference type="Pfam" id="PF00392">
    <property type="entry name" value="GntR"/>
    <property type="match status" value="1"/>
</dbReference>
<dbReference type="SMART" id="SM00345">
    <property type="entry name" value="HTH_GNTR"/>
    <property type="match status" value="1"/>
</dbReference>
<proteinExistence type="predicted"/>
<dbReference type="Proteomes" id="UP000027987">
    <property type="component" value="Chromosome"/>
</dbReference>
<dbReference type="RefSeq" id="WP_019466846.1">
    <property type="nucleotide sequence ID" value="NZ_ALOY01000179.1"/>
</dbReference>
<dbReference type="EMBL" id="CP008884">
    <property type="protein sequence ID" value="AIF48834.1"/>
    <property type="molecule type" value="Genomic_DNA"/>
</dbReference>
<dbReference type="PANTHER" id="PTHR43537">
    <property type="entry name" value="TRANSCRIPTIONAL REGULATOR, GNTR FAMILY"/>
    <property type="match status" value="1"/>
</dbReference>
<name>A0A075K3Q8_9GAMM</name>
<dbReference type="SUPFAM" id="SSF46785">
    <property type="entry name" value="Winged helix' DNA-binding domain"/>
    <property type="match status" value="1"/>
</dbReference>
<dbReference type="InterPro" id="IPR008920">
    <property type="entry name" value="TF_FadR/GntR_C"/>
</dbReference>
<keyword evidence="1" id="KW-0805">Transcription regulation</keyword>